<gene>
    <name evidence="2" type="ORF">GCM10009021_30310</name>
</gene>
<evidence type="ECO:0000259" key="1">
    <source>
        <dbReference type="Pfam" id="PF14082"/>
    </source>
</evidence>
<dbReference type="Proteomes" id="UP000608850">
    <property type="component" value="Unassembled WGS sequence"/>
</dbReference>
<sequence>MVDIDLDGDEYVVKEPSTDKENPALDPVVELRIKETGKTQKRISIWEIVNPGDKYVFNFQVWKKGGSRYEPFQQEEEIQITGTDADVFREFIKEFEQVEDIDSQAYLLTENDPDFADLLSQIISHVDGADTDTAQAVLTKMVEGIAEFGGGADQIELSDDILEGEQALKAEGMIQHARIRQGVEGLEKLVEAEEVEQEFQDHLDDHKWFFGSRYIRDHDRYILGKKEVDFALESINGYLDIIELKRPQHTAVRFDDSHEMYYPSGKLNRATAQLQNYMRKAEKKETHILDEHDVRPLKPRGTVVIGADLNEEEREGVRVISSHLNNIEIITYTDLVKRGRQMLNFYERDDNENGEEK</sequence>
<organism evidence="2 3">
    <name type="scientific">Halarchaeum nitratireducens</name>
    <dbReference type="NCBI Taxonomy" id="489913"/>
    <lineage>
        <taxon>Archaea</taxon>
        <taxon>Methanobacteriati</taxon>
        <taxon>Methanobacteriota</taxon>
        <taxon>Stenosarchaea group</taxon>
        <taxon>Halobacteria</taxon>
        <taxon>Halobacteriales</taxon>
        <taxon>Halobacteriaceae</taxon>
    </lineage>
</organism>
<dbReference type="Pfam" id="PF14082">
    <property type="entry name" value="SduA_C"/>
    <property type="match status" value="1"/>
</dbReference>
<reference evidence="2 3" key="1">
    <citation type="journal article" date="2019" name="Int. J. Syst. Evol. Microbiol.">
        <title>The Global Catalogue of Microorganisms (GCM) 10K type strain sequencing project: providing services to taxonomists for standard genome sequencing and annotation.</title>
        <authorList>
            <consortium name="The Broad Institute Genomics Platform"/>
            <consortium name="The Broad Institute Genome Sequencing Center for Infectious Disease"/>
            <person name="Wu L."/>
            <person name="Ma J."/>
        </authorList>
    </citation>
    <scope>NUCLEOTIDE SEQUENCE [LARGE SCALE GENOMIC DNA]</scope>
    <source>
        <strain evidence="2 3">JCM 16331</strain>
    </source>
</reference>
<name>A0A830GFK2_9EURY</name>
<dbReference type="AlphaFoldDB" id="A0A830GFK2"/>
<dbReference type="OrthoDB" id="384486at2157"/>
<dbReference type="EMBL" id="BMOQ01000011">
    <property type="protein sequence ID" value="GGN26087.1"/>
    <property type="molecule type" value="Genomic_DNA"/>
</dbReference>
<evidence type="ECO:0000313" key="3">
    <source>
        <dbReference type="Proteomes" id="UP000608850"/>
    </source>
</evidence>
<comment type="caution">
    <text evidence="2">The sequence shown here is derived from an EMBL/GenBank/DDBJ whole genome shotgun (WGS) entry which is preliminary data.</text>
</comment>
<dbReference type="InterPro" id="IPR025359">
    <property type="entry name" value="SduA_C"/>
</dbReference>
<dbReference type="RefSeq" id="WP_188880039.1">
    <property type="nucleotide sequence ID" value="NZ_BMOQ01000011.1"/>
</dbReference>
<accession>A0A830GFK2</accession>
<proteinExistence type="predicted"/>
<feature type="domain" description="Shedu protein SduA C-terminal" evidence="1">
    <location>
        <begin position="195"/>
        <end position="335"/>
    </location>
</feature>
<protein>
    <recommendedName>
        <fullName evidence="1">Shedu protein SduA C-terminal domain-containing protein</fullName>
    </recommendedName>
</protein>
<keyword evidence="3" id="KW-1185">Reference proteome</keyword>
<evidence type="ECO:0000313" key="2">
    <source>
        <dbReference type="EMBL" id="GGN26087.1"/>
    </source>
</evidence>